<keyword evidence="2" id="KW-0732">Signal</keyword>
<gene>
    <name evidence="3" type="ORF">SPIL2461_LOCUS9348</name>
</gene>
<keyword evidence="4" id="KW-1185">Reference proteome</keyword>
<organism evidence="3 4">
    <name type="scientific">Symbiodinium pilosum</name>
    <name type="common">Dinoflagellate</name>
    <dbReference type="NCBI Taxonomy" id="2952"/>
    <lineage>
        <taxon>Eukaryota</taxon>
        <taxon>Sar</taxon>
        <taxon>Alveolata</taxon>
        <taxon>Dinophyceae</taxon>
        <taxon>Suessiales</taxon>
        <taxon>Symbiodiniaceae</taxon>
        <taxon>Symbiodinium</taxon>
    </lineage>
</organism>
<dbReference type="Proteomes" id="UP000649617">
    <property type="component" value="Unassembled WGS sequence"/>
</dbReference>
<accession>A0A812QJ73</accession>
<dbReference type="AlphaFoldDB" id="A0A812QJ73"/>
<reference evidence="3" key="1">
    <citation type="submission" date="2021-02" db="EMBL/GenBank/DDBJ databases">
        <authorList>
            <person name="Dougan E. K."/>
            <person name="Rhodes N."/>
            <person name="Thang M."/>
            <person name="Chan C."/>
        </authorList>
    </citation>
    <scope>NUCLEOTIDE SEQUENCE</scope>
</reference>
<feature type="signal peptide" evidence="2">
    <location>
        <begin position="1"/>
        <end position="25"/>
    </location>
</feature>
<keyword evidence="1" id="KW-0472">Membrane</keyword>
<evidence type="ECO:0000256" key="2">
    <source>
        <dbReference type="SAM" id="SignalP"/>
    </source>
</evidence>
<name>A0A812QJ73_SYMPI</name>
<dbReference type="EMBL" id="CAJNIZ010016224">
    <property type="protein sequence ID" value="CAE7383015.1"/>
    <property type="molecule type" value="Genomic_DNA"/>
</dbReference>
<evidence type="ECO:0000313" key="4">
    <source>
        <dbReference type="Proteomes" id="UP000649617"/>
    </source>
</evidence>
<protein>
    <submittedName>
        <fullName evidence="3">Uncharacterized protein</fullName>
    </submittedName>
</protein>
<keyword evidence="1" id="KW-0812">Transmembrane</keyword>
<evidence type="ECO:0000256" key="1">
    <source>
        <dbReference type="SAM" id="Phobius"/>
    </source>
</evidence>
<evidence type="ECO:0000313" key="3">
    <source>
        <dbReference type="EMBL" id="CAE7383015.1"/>
    </source>
</evidence>
<keyword evidence="1" id="KW-1133">Transmembrane helix</keyword>
<feature type="transmembrane region" description="Helical" evidence="1">
    <location>
        <begin position="65"/>
        <end position="84"/>
    </location>
</feature>
<comment type="caution">
    <text evidence="3">The sequence shown here is derived from an EMBL/GenBank/DDBJ whole genome shotgun (WGS) entry which is preliminary data.</text>
</comment>
<dbReference type="OrthoDB" id="417231at2759"/>
<sequence length="96" mass="10078">MASKLLSVLIIAAGFSLLAPAFVSGLSGSPTAAPRTRQAAVPEAMDSVDLQSSVSTALEVSTPGWWANIVLLVIPCAIFIIIYLQSERTKFEAATK</sequence>
<feature type="chain" id="PRO_5032355024" evidence="2">
    <location>
        <begin position="26"/>
        <end position="96"/>
    </location>
</feature>
<proteinExistence type="predicted"/>